<dbReference type="Gene3D" id="2.60.40.770">
    <property type="match status" value="1"/>
</dbReference>
<evidence type="ECO:0000313" key="2">
    <source>
        <dbReference type="Proteomes" id="UP000694888"/>
    </source>
</evidence>
<protein>
    <submittedName>
        <fullName evidence="3">Ecdysteroid-regulated 16 kDa protein</fullName>
    </submittedName>
</protein>
<dbReference type="RefSeq" id="XP_012937692.1">
    <property type="nucleotide sequence ID" value="XM_013082238.2"/>
</dbReference>
<dbReference type="Proteomes" id="UP000694888">
    <property type="component" value="Unplaced"/>
</dbReference>
<proteinExistence type="predicted"/>
<dbReference type="GeneID" id="106011706"/>
<name>A0ABM0ZZF4_APLCA</name>
<dbReference type="SUPFAM" id="SSF81296">
    <property type="entry name" value="E set domains"/>
    <property type="match status" value="1"/>
</dbReference>
<reference evidence="3" key="1">
    <citation type="submission" date="2025-08" db="UniProtKB">
        <authorList>
            <consortium name="RefSeq"/>
        </authorList>
    </citation>
    <scope>IDENTIFICATION</scope>
</reference>
<gene>
    <name evidence="3" type="primary">LOC106011706</name>
</gene>
<dbReference type="Pfam" id="PF02221">
    <property type="entry name" value="E1_DerP2_DerF2"/>
    <property type="match status" value="1"/>
</dbReference>
<dbReference type="InterPro" id="IPR003172">
    <property type="entry name" value="ML_dom"/>
</dbReference>
<evidence type="ECO:0000313" key="3">
    <source>
        <dbReference type="RefSeq" id="XP_012937692.1"/>
    </source>
</evidence>
<evidence type="ECO:0000259" key="1">
    <source>
        <dbReference type="Pfam" id="PF02221"/>
    </source>
</evidence>
<organism evidence="2 3">
    <name type="scientific">Aplysia californica</name>
    <name type="common">California sea hare</name>
    <dbReference type="NCBI Taxonomy" id="6500"/>
    <lineage>
        <taxon>Eukaryota</taxon>
        <taxon>Metazoa</taxon>
        <taxon>Spiralia</taxon>
        <taxon>Lophotrochozoa</taxon>
        <taxon>Mollusca</taxon>
        <taxon>Gastropoda</taxon>
        <taxon>Heterobranchia</taxon>
        <taxon>Euthyneura</taxon>
        <taxon>Tectipleura</taxon>
        <taxon>Aplysiida</taxon>
        <taxon>Aplysioidea</taxon>
        <taxon>Aplysiidae</taxon>
        <taxon>Aplysia</taxon>
    </lineage>
</organism>
<feature type="domain" description="MD-2-related lipid-recognition" evidence="1">
    <location>
        <begin position="5"/>
        <end position="88"/>
    </location>
</feature>
<sequence>MVFKPNEDIDQAATQVYGYLNGKIKAPFPLSDNNACHNMQCPIKAGDSITYKNALFVEPLYPTIPVIVQWELHTGSDTVTCFTVPVIIVS</sequence>
<keyword evidence="2" id="KW-1185">Reference proteome</keyword>
<dbReference type="InterPro" id="IPR014756">
    <property type="entry name" value="Ig_E-set"/>
</dbReference>
<accession>A0ABM0ZZF4</accession>